<name>A0A2Z7AEC2_9LAMI</name>
<proteinExistence type="predicted"/>
<reference evidence="1 2" key="1">
    <citation type="journal article" date="2015" name="Proc. Natl. Acad. Sci. U.S.A.">
        <title>The resurrection genome of Boea hygrometrica: A blueprint for survival of dehydration.</title>
        <authorList>
            <person name="Xiao L."/>
            <person name="Yang G."/>
            <person name="Zhang L."/>
            <person name="Yang X."/>
            <person name="Zhao S."/>
            <person name="Ji Z."/>
            <person name="Zhou Q."/>
            <person name="Hu M."/>
            <person name="Wang Y."/>
            <person name="Chen M."/>
            <person name="Xu Y."/>
            <person name="Jin H."/>
            <person name="Xiao X."/>
            <person name="Hu G."/>
            <person name="Bao F."/>
            <person name="Hu Y."/>
            <person name="Wan P."/>
            <person name="Li L."/>
            <person name="Deng X."/>
            <person name="Kuang T."/>
            <person name="Xiang C."/>
            <person name="Zhu J.K."/>
            <person name="Oliver M.J."/>
            <person name="He Y."/>
        </authorList>
    </citation>
    <scope>NUCLEOTIDE SEQUENCE [LARGE SCALE GENOMIC DNA]</scope>
    <source>
        <strain evidence="2">cv. XS01</strain>
    </source>
</reference>
<dbReference type="Proteomes" id="UP000250235">
    <property type="component" value="Unassembled WGS sequence"/>
</dbReference>
<protein>
    <submittedName>
        <fullName evidence="1">Uncharacterized protein</fullName>
    </submittedName>
</protein>
<dbReference type="EMBL" id="KV016230">
    <property type="protein sequence ID" value="KZV20063.1"/>
    <property type="molecule type" value="Genomic_DNA"/>
</dbReference>
<evidence type="ECO:0000313" key="1">
    <source>
        <dbReference type="EMBL" id="KZV20063.1"/>
    </source>
</evidence>
<evidence type="ECO:0000313" key="2">
    <source>
        <dbReference type="Proteomes" id="UP000250235"/>
    </source>
</evidence>
<accession>A0A2Z7AEC2</accession>
<sequence>MVAAKLKRGHGSFGVLLTLKSLIEKKSSLRAMFTSDLWENSKWSKTNKGKSVYSTMMSMSFWNDVTLFLRIFAPSVRVLRLIDGDRKPSMRFLYGELLQAKEDIKVAMNNLESNYHHIIVIIKSKIRIDLIHHCILWPFC</sequence>
<dbReference type="OrthoDB" id="2012664at2759"/>
<keyword evidence="2" id="KW-1185">Reference proteome</keyword>
<organism evidence="1 2">
    <name type="scientific">Dorcoceras hygrometricum</name>
    <dbReference type="NCBI Taxonomy" id="472368"/>
    <lineage>
        <taxon>Eukaryota</taxon>
        <taxon>Viridiplantae</taxon>
        <taxon>Streptophyta</taxon>
        <taxon>Embryophyta</taxon>
        <taxon>Tracheophyta</taxon>
        <taxon>Spermatophyta</taxon>
        <taxon>Magnoliopsida</taxon>
        <taxon>eudicotyledons</taxon>
        <taxon>Gunneridae</taxon>
        <taxon>Pentapetalae</taxon>
        <taxon>asterids</taxon>
        <taxon>lamiids</taxon>
        <taxon>Lamiales</taxon>
        <taxon>Gesneriaceae</taxon>
        <taxon>Didymocarpoideae</taxon>
        <taxon>Trichosporeae</taxon>
        <taxon>Loxocarpinae</taxon>
        <taxon>Dorcoceras</taxon>
    </lineage>
</organism>
<dbReference type="AlphaFoldDB" id="A0A2Z7AEC2"/>
<gene>
    <name evidence="1" type="ORF">F511_15306</name>
</gene>